<feature type="transmembrane region" description="Helical" evidence="1">
    <location>
        <begin position="21"/>
        <end position="42"/>
    </location>
</feature>
<keyword evidence="1" id="KW-0812">Transmembrane</keyword>
<evidence type="ECO:0000256" key="1">
    <source>
        <dbReference type="SAM" id="Phobius"/>
    </source>
</evidence>
<sequence length="72" mass="8051">MSTQSRTSHIKAWLLNQGMTMTSWFITLISMIVATIALLPGFSSQVLSKKALELAEWIALKDSLEQRKADLV</sequence>
<evidence type="ECO:0000313" key="2">
    <source>
        <dbReference type="EMBL" id="KAF7534065.1"/>
    </source>
</evidence>
<dbReference type="AlphaFoldDB" id="A0A9P5GYY7"/>
<reference evidence="2" key="1">
    <citation type="submission" date="2020-03" db="EMBL/GenBank/DDBJ databases">
        <title>Draft Genome Sequence of Cylindrodendrum hubeiense.</title>
        <authorList>
            <person name="Buettner E."/>
            <person name="Kellner H."/>
        </authorList>
    </citation>
    <scope>NUCLEOTIDE SEQUENCE</scope>
    <source>
        <strain evidence="2">IHI 201604</strain>
    </source>
</reference>
<keyword evidence="3" id="KW-1185">Reference proteome</keyword>
<accession>A0A9P5GYY7</accession>
<proteinExistence type="predicted"/>
<keyword evidence="1" id="KW-1133">Transmembrane helix</keyword>
<gene>
    <name evidence="2" type="ORF">G7Z17_g13421</name>
</gene>
<name>A0A9P5GYY7_9HYPO</name>
<dbReference type="Proteomes" id="UP000722485">
    <property type="component" value="Unassembled WGS sequence"/>
</dbReference>
<keyword evidence="1" id="KW-0472">Membrane</keyword>
<organism evidence="2 3">
    <name type="scientific">Cylindrodendrum hubeiense</name>
    <dbReference type="NCBI Taxonomy" id="595255"/>
    <lineage>
        <taxon>Eukaryota</taxon>
        <taxon>Fungi</taxon>
        <taxon>Dikarya</taxon>
        <taxon>Ascomycota</taxon>
        <taxon>Pezizomycotina</taxon>
        <taxon>Sordariomycetes</taxon>
        <taxon>Hypocreomycetidae</taxon>
        <taxon>Hypocreales</taxon>
        <taxon>Nectriaceae</taxon>
        <taxon>Cylindrodendrum</taxon>
    </lineage>
</organism>
<evidence type="ECO:0000313" key="3">
    <source>
        <dbReference type="Proteomes" id="UP000722485"/>
    </source>
</evidence>
<comment type="caution">
    <text evidence="2">The sequence shown here is derived from an EMBL/GenBank/DDBJ whole genome shotgun (WGS) entry which is preliminary data.</text>
</comment>
<dbReference type="OrthoDB" id="194358at2759"/>
<protein>
    <submittedName>
        <fullName evidence="2">Uncharacterized protein</fullName>
    </submittedName>
</protein>
<dbReference type="EMBL" id="JAANBB010000791">
    <property type="protein sequence ID" value="KAF7534065.1"/>
    <property type="molecule type" value="Genomic_DNA"/>
</dbReference>